<reference evidence="7" key="1">
    <citation type="journal article" date="2014" name="Int. J. Syst. Evol. Microbiol.">
        <title>Complete genome sequence of Corynebacterium casei LMG S-19264T (=DSM 44701T), isolated from a smear-ripened cheese.</title>
        <authorList>
            <consortium name="US DOE Joint Genome Institute (JGI-PGF)"/>
            <person name="Walter F."/>
            <person name="Albersmeier A."/>
            <person name="Kalinowski J."/>
            <person name="Ruckert C."/>
        </authorList>
    </citation>
    <scope>NUCLEOTIDE SEQUENCE</scope>
    <source>
        <strain evidence="7">JCM 30078</strain>
    </source>
</reference>
<dbReference type="InterPro" id="IPR011047">
    <property type="entry name" value="Quinoprotein_ADH-like_sf"/>
</dbReference>
<keyword evidence="3 4" id="KW-0998">Cell outer membrane</keyword>
<dbReference type="InterPro" id="IPR018391">
    <property type="entry name" value="PQQ_b-propeller_rpt"/>
</dbReference>
<protein>
    <recommendedName>
        <fullName evidence="4">Outer membrane protein assembly factor BamB</fullName>
    </recommendedName>
</protein>
<dbReference type="InterPro" id="IPR002372">
    <property type="entry name" value="PQQ_rpt_dom"/>
</dbReference>
<feature type="signal peptide" evidence="5">
    <location>
        <begin position="1"/>
        <end position="16"/>
    </location>
</feature>
<proteinExistence type="inferred from homology"/>
<dbReference type="PROSITE" id="PS51257">
    <property type="entry name" value="PROKAR_LIPOPROTEIN"/>
    <property type="match status" value="1"/>
</dbReference>
<evidence type="ECO:0000313" key="8">
    <source>
        <dbReference type="Proteomes" id="UP000635983"/>
    </source>
</evidence>
<accession>A0A917PV12</accession>
<dbReference type="Gene3D" id="2.130.10.10">
    <property type="entry name" value="YVTN repeat-like/Quinoprotein amine dehydrogenase"/>
    <property type="match status" value="1"/>
</dbReference>
<dbReference type="AlphaFoldDB" id="A0A917PV12"/>
<dbReference type="GO" id="GO:0009279">
    <property type="term" value="C:cell outer membrane"/>
    <property type="evidence" value="ECO:0007669"/>
    <property type="project" value="UniProtKB-SubCell"/>
</dbReference>
<dbReference type="RefSeq" id="WP_188982831.1">
    <property type="nucleotide sequence ID" value="NZ_BMPO01000003.1"/>
</dbReference>
<keyword evidence="4" id="KW-0564">Palmitate</keyword>
<dbReference type="Pfam" id="PF13360">
    <property type="entry name" value="PQQ_2"/>
    <property type="match status" value="1"/>
</dbReference>
<reference evidence="7" key="2">
    <citation type="submission" date="2020-09" db="EMBL/GenBank/DDBJ databases">
        <authorList>
            <person name="Sun Q."/>
            <person name="Ohkuma M."/>
        </authorList>
    </citation>
    <scope>NUCLEOTIDE SEQUENCE</scope>
    <source>
        <strain evidence="7">JCM 30078</strain>
    </source>
</reference>
<name>A0A917PV12_9PSED</name>
<evidence type="ECO:0000256" key="2">
    <source>
        <dbReference type="ARBA" id="ARBA00023136"/>
    </source>
</evidence>
<dbReference type="SUPFAM" id="SSF50998">
    <property type="entry name" value="Quinoprotein alcohol dehydrogenase-like"/>
    <property type="match status" value="1"/>
</dbReference>
<evidence type="ECO:0000256" key="4">
    <source>
        <dbReference type="HAMAP-Rule" id="MF_00923"/>
    </source>
</evidence>
<keyword evidence="4" id="KW-0449">Lipoprotein</keyword>
<dbReference type="PANTHER" id="PTHR34512:SF30">
    <property type="entry name" value="OUTER MEMBRANE PROTEIN ASSEMBLY FACTOR BAMB"/>
    <property type="match status" value="1"/>
</dbReference>
<keyword evidence="1 4" id="KW-0732">Signal</keyword>
<feature type="domain" description="Pyrrolo-quinoline quinone repeat" evidence="6">
    <location>
        <begin position="77"/>
        <end position="308"/>
    </location>
</feature>
<dbReference type="GO" id="GO:0051205">
    <property type="term" value="P:protein insertion into membrane"/>
    <property type="evidence" value="ECO:0007669"/>
    <property type="project" value="UniProtKB-UniRule"/>
</dbReference>
<evidence type="ECO:0000256" key="1">
    <source>
        <dbReference type="ARBA" id="ARBA00022729"/>
    </source>
</evidence>
<dbReference type="InterPro" id="IPR017687">
    <property type="entry name" value="BamB"/>
</dbReference>
<dbReference type="InterPro" id="IPR015943">
    <property type="entry name" value="WD40/YVTN_repeat-like_dom_sf"/>
</dbReference>
<comment type="subcellular location">
    <subcellularLocation>
        <location evidence="4">Cell outer membrane</location>
        <topology evidence="4">Lipid-anchor</topology>
    </subcellularLocation>
</comment>
<dbReference type="Proteomes" id="UP000635983">
    <property type="component" value="Unassembled WGS sequence"/>
</dbReference>
<dbReference type="EMBL" id="BMPO01000003">
    <property type="protein sequence ID" value="GGJ92401.1"/>
    <property type="molecule type" value="Genomic_DNA"/>
</dbReference>
<dbReference type="PANTHER" id="PTHR34512">
    <property type="entry name" value="CELL SURFACE PROTEIN"/>
    <property type="match status" value="1"/>
</dbReference>
<comment type="caution">
    <text evidence="7">The sequence shown here is derived from an EMBL/GenBank/DDBJ whole genome shotgun (WGS) entry which is preliminary data.</text>
</comment>
<keyword evidence="2 4" id="KW-0472">Membrane</keyword>
<sequence>MRDVMRFKNFALCALAALVVGCSSNTKELPPAELPKFQPEVQLDEQWSRSIGEGQGDTYNMLTPAVDGANIFASDIEGRVMSMDRTSGSVNWRKDLDVPVSGGVGVGYGLVLVGTLRGDVIALDESSGEEVWRKRVTSEVLSAPVSNGDVVVVQTQDDQLVALDAATGNQRWIFANTPAVLTLRGTSSPVVTNQLVIAGLSSGRVIALDTQRGLPVWEQTIAVPTGRSELERMVDIDGDLLQSGNTLYVVSYQGRLAALDLTTGRIQWQREASSYNTPAQGYGSIYLSDAGGKVEGIDEASTSALWSNEELARRQLSAPAVFSSYVAVGDFEGYLHLLSQVDGRFVGRARVDRHGLRARPIVVGDWLYAYGNGGNLVAYTIR</sequence>
<evidence type="ECO:0000259" key="6">
    <source>
        <dbReference type="Pfam" id="PF13360"/>
    </source>
</evidence>
<evidence type="ECO:0000256" key="3">
    <source>
        <dbReference type="ARBA" id="ARBA00023237"/>
    </source>
</evidence>
<dbReference type="GO" id="GO:0043165">
    <property type="term" value="P:Gram-negative-bacterium-type cell outer membrane assembly"/>
    <property type="evidence" value="ECO:0007669"/>
    <property type="project" value="UniProtKB-UniRule"/>
</dbReference>
<organism evidence="7 8">
    <name type="scientific">Pseudomonas matsuisoli</name>
    <dbReference type="NCBI Taxonomy" id="1515666"/>
    <lineage>
        <taxon>Bacteria</taxon>
        <taxon>Pseudomonadati</taxon>
        <taxon>Pseudomonadota</taxon>
        <taxon>Gammaproteobacteria</taxon>
        <taxon>Pseudomonadales</taxon>
        <taxon>Pseudomonadaceae</taxon>
        <taxon>Pseudomonas</taxon>
    </lineage>
</organism>
<evidence type="ECO:0000256" key="5">
    <source>
        <dbReference type="SAM" id="SignalP"/>
    </source>
</evidence>
<comment type="function">
    <text evidence="4">Part of the outer membrane protein assembly complex, which is involved in assembly and insertion of beta-barrel proteins into the outer membrane.</text>
</comment>
<comment type="subunit">
    <text evidence="4">Part of the Bam complex.</text>
</comment>
<evidence type="ECO:0000313" key="7">
    <source>
        <dbReference type="EMBL" id="GGJ92401.1"/>
    </source>
</evidence>
<comment type="similarity">
    <text evidence="4">Belongs to the BamB family.</text>
</comment>
<keyword evidence="8" id="KW-1185">Reference proteome</keyword>
<gene>
    <name evidence="4 7" type="primary">bamB</name>
    <name evidence="7" type="ORF">GCM10009304_17740</name>
</gene>
<dbReference type="SMART" id="SM00564">
    <property type="entry name" value="PQQ"/>
    <property type="match status" value="7"/>
</dbReference>
<dbReference type="HAMAP" id="MF_00923">
    <property type="entry name" value="OM_assembly_BamB"/>
    <property type="match status" value="1"/>
</dbReference>
<feature type="chain" id="PRO_5036813185" description="Outer membrane protein assembly factor BamB" evidence="5">
    <location>
        <begin position="17"/>
        <end position="382"/>
    </location>
</feature>
<dbReference type="NCBIfam" id="TIGR03300">
    <property type="entry name" value="assembly_YfgL"/>
    <property type="match status" value="1"/>
</dbReference>